<feature type="signal peptide" evidence="2">
    <location>
        <begin position="1"/>
        <end position="22"/>
    </location>
</feature>
<dbReference type="Pfam" id="PF18962">
    <property type="entry name" value="Por_Secre_tail"/>
    <property type="match status" value="1"/>
</dbReference>
<dbReference type="Gene3D" id="2.60.120.290">
    <property type="entry name" value="Spermadhesin, CUB domain"/>
    <property type="match status" value="1"/>
</dbReference>
<keyword evidence="1 2" id="KW-0732">Signal</keyword>
<dbReference type="EMBL" id="VSKK01000002">
    <property type="protein sequence ID" value="TYB77199.1"/>
    <property type="molecule type" value="Genomic_DNA"/>
</dbReference>
<sequence>MKKITLQIFAFLAFVCCWQTNAQSIINITTSGGSFATEKWVNVTTEINGGGTQIWGQGDGTYGNGPGLINQNITLPAGTYYVNCYDKYADGWDGTLISATAYGNILNNNGGVSPNDGTDTDTSFAWGDTQAQELEASLVIIVPVAPCVSTAIASSTVVDDCGASQFSIDVLISDAGDGSNITDGLGGSFPIASGTVTAGPYTIGDVITLEVEHTNALCDYTLGTYSTGCTIPGEICENSIIIGGLPYSTTDNTSNYGDDYSGSPGASDCGTTSGYLGGDDVVYSYTAISDTSINVSMTPTGTWSGIFVYTDCADIGVACATGVSGSSTAARNFDLTVSNGTTYYFVISTFPSPQSTAYTLNIVENTCTAATVNYVIVDDCDVSGGFYIDVNISDLGSATALTISDDQGSTPQALTAVGTVTFGPFVNATNVVITILDDNDGNCTIVSSVLTQTVCPPSNTNCATAEAITVGLGVCGPTVTGNNTGATDSGEADPSCGNYAGGDIWYSFVVPADRSQVTVELGTSAFSTTKMAVYNTTMPCGSLVEIFCDNLYTTKTVTGLTSGDTYLLRLYDWGNDDLGEVTFCVSTLASCPAPTGIVVTNRATTSADLNWTENGTAALWDIEWGATGFTATGTPTIEDTATKPYGFTGLTASTAYDFYVRSDCGGGDVSAWVGPFTFATTDLPPACGGNFYDEGGLAGDYSNNSNITTTICPDLPGDTVNVNFTFFSTENRGATDCWDGLTIHDGPDATAATIDPPGGGTRWCWDRDDTTPGGTGDLQGMTITSTDPSGCLTFVFTSDGSGLREGWEANVTCTALSLLEFGLTGFTYFPNPVTNSLSLRGVQNIQNVAVYNMLGQEVLRTVPNNAASDIDMSNLQTGAYFVKVTIENTTKTIRIIKN</sequence>
<dbReference type="OrthoDB" id="975384at2"/>
<accession>A0A5D0R7Z2</accession>
<dbReference type="InterPro" id="IPR026444">
    <property type="entry name" value="Secre_tail"/>
</dbReference>
<dbReference type="AlphaFoldDB" id="A0A5D0R7Z2"/>
<dbReference type="RefSeq" id="WP_148404074.1">
    <property type="nucleotide sequence ID" value="NZ_VSKK01000002.1"/>
</dbReference>
<dbReference type="CDD" id="cd00063">
    <property type="entry name" value="FN3"/>
    <property type="match status" value="1"/>
</dbReference>
<dbReference type="Proteomes" id="UP000323720">
    <property type="component" value="Unassembled WGS sequence"/>
</dbReference>
<comment type="caution">
    <text evidence="4">The sequence shown here is derived from an EMBL/GenBank/DDBJ whole genome shotgun (WGS) entry which is preliminary data.</text>
</comment>
<dbReference type="SUPFAM" id="SSF49265">
    <property type="entry name" value="Fibronectin type III"/>
    <property type="match status" value="1"/>
</dbReference>
<name>A0A5D0R7Z2_9FLAO</name>
<dbReference type="Pfam" id="PF00041">
    <property type="entry name" value="fn3"/>
    <property type="match status" value="1"/>
</dbReference>
<reference evidence="4 5" key="1">
    <citation type="submission" date="2019-08" db="EMBL/GenBank/DDBJ databases">
        <title>Genomes of Antarctic Bizionia species.</title>
        <authorList>
            <person name="Bowman J.P."/>
        </authorList>
    </citation>
    <scope>NUCLEOTIDE SEQUENCE [LARGE SCALE GENOMIC DNA]</scope>
    <source>
        <strain evidence="4 5">ADA-4</strain>
    </source>
</reference>
<gene>
    <name evidence="4" type="ORF">ES674_10990</name>
</gene>
<dbReference type="NCBIfam" id="TIGR04183">
    <property type="entry name" value="Por_Secre_tail"/>
    <property type="match status" value="1"/>
</dbReference>
<evidence type="ECO:0000256" key="1">
    <source>
        <dbReference type="ARBA" id="ARBA00022729"/>
    </source>
</evidence>
<dbReference type="InterPro" id="IPR035914">
    <property type="entry name" value="Sperma_CUB_dom_sf"/>
</dbReference>
<dbReference type="Gene3D" id="2.60.40.10">
    <property type="entry name" value="Immunoglobulins"/>
    <property type="match status" value="1"/>
</dbReference>
<dbReference type="InterPro" id="IPR003961">
    <property type="entry name" value="FN3_dom"/>
</dbReference>
<dbReference type="InterPro" id="IPR036116">
    <property type="entry name" value="FN3_sf"/>
</dbReference>
<evidence type="ECO:0000259" key="3">
    <source>
        <dbReference type="PROSITE" id="PS50853"/>
    </source>
</evidence>
<keyword evidence="5" id="KW-1185">Reference proteome</keyword>
<evidence type="ECO:0000256" key="2">
    <source>
        <dbReference type="SAM" id="SignalP"/>
    </source>
</evidence>
<dbReference type="InterPro" id="IPR056600">
    <property type="entry name" value="GBD_T9SS_assoc"/>
</dbReference>
<evidence type="ECO:0000313" key="5">
    <source>
        <dbReference type="Proteomes" id="UP000323720"/>
    </source>
</evidence>
<evidence type="ECO:0000313" key="4">
    <source>
        <dbReference type="EMBL" id="TYB77199.1"/>
    </source>
</evidence>
<feature type="chain" id="PRO_5022953843" evidence="2">
    <location>
        <begin position="23"/>
        <end position="898"/>
    </location>
</feature>
<dbReference type="SUPFAM" id="SSF49854">
    <property type="entry name" value="Spermadhesin, CUB domain"/>
    <property type="match status" value="1"/>
</dbReference>
<protein>
    <submittedName>
        <fullName evidence="4">T9SS type A sorting domain-containing protein</fullName>
    </submittedName>
</protein>
<proteinExistence type="predicted"/>
<feature type="domain" description="Fibronectin type-III" evidence="3">
    <location>
        <begin position="593"/>
        <end position="683"/>
    </location>
</feature>
<dbReference type="PROSITE" id="PS50853">
    <property type="entry name" value="FN3"/>
    <property type="match status" value="1"/>
</dbReference>
<dbReference type="Pfam" id="PF23759">
    <property type="entry name" value="GBD_T9SS_assoc"/>
    <property type="match status" value="1"/>
</dbReference>
<organism evidence="4 5">
    <name type="scientific">Bizionia myxarmorum</name>
    <dbReference type="NCBI Taxonomy" id="291186"/>
    <lineage>
        <taxon>Bacteria</taxon>
        <taxon>Pseudomonadati</taxon>
        <taxon>Bacteroidota</taxon>
        <taxon>Flavobacteriia</taxon>
        <taxon>Flavobacteriales</taxon>
        <taxon>Flavobacteriaceae</taxon>
        <taxon>Bizionia</taxon>
    </lineage>
</organism>
<dbReference type="InterPro" id="IPR013783">
    <property type="entry name" value="Ig-like_fold"/>
</dbReference>